<dbReference type="CDD" id="cd01650">
    <property type="entry name" value="RT_nLTR_like"/>
    <property type="match status" value="1"/>
</dbReference>
<dbReference type="PROSITE" id="PS50878">
    <property type="entry name" value="RT_POL"/>
    <property type="match status" value="1"/>
</dbReference>
<dbReference type="InterPro" id="IPR000477">
    <property type="entry name" value="RT_dom"/>
</dbReference>
<feature type="domain" description="Reverse transcriptase" evidence="1">
    <location>
        <begin position="577"/>
        <end position="862"/>
    </location>
</feature>
<accession>A0ABM3MWZ2</accession>
<dbReference type="Pfam" id="PF00078">
    <property type="entry name" value="RVT_1"/>
    <property type="match status" value="1"/>
</dbReference>
<dbReference type="RefSeq" id="XP_052755871.1">
    <property type="nucleotide sequence ID" value="XM_052899911.1"/>
</dbReference>
<reference evidence="3" key="1">
    <citation type="submission" date="2025-08" db="UniProtKB">
        <authorList>
            <consortium name="RefSeq"/>
        </authorList>
    </citation>
    <scope>IDENTIFICATION</scope>
    <source>
        <tissue evidence="3">Whole larvae</tissue>
    </source>
</reference>
<dbReference type="PANTHER" id="PTHR47510">
    <property type="entry name" value="REVERSE TRANSCRIPTASE DOMAIN-CONTAINING PROTEIN"/>
    <property type="match status" value="1"/>
</dbReference>
<dbReference type="InterPro" id="IPR036691">
    <property type="entry name" value="Endo/exonu/phosph_ase_sf"/>
</dbReference>
<name>A0ABM3MWZ2_GALME</name>
<evidence type="ECO:0000313" key="2">
    <source>
        <dbReference type="Proteomes" id="UP001652740"/>
    </source>
</evidence>
<dbReference type="PANTHER" id="PTHR47510:SF3">
    <property type="entry name" value="ENDO_EXONUCLEASE_PHOSPHATASE DOMAIN-CONTAINING PROTEIN"/>
    <property type="match status" value="1"/>
</dbReference>
<sequence length="1014" mass="114695">MTRTDQRLKLLEEREAEVASLQCQVHTLQDQLSNQAQAALRNEIELVGIPETSSENLSQIATVLATKIGVVLNETDVDWVTRVGLKRAPGTGKSLPRPIVIRCVRRGKRDEILRAGKSRKNLTTQDLPIKADVQKIFINERLTSEKQCHLGVCSIIRSIPGYSSFYSRNINNQAGGVVVYIKEEWRVQVFEPDIEDADCLALTFPNHRTVLGIYRSPSFRNIDNFCNSLESYIVNNSRDSEVMLIGDLNVDILKNGDDVTKYLCLTASFGLKPAINVPTRGVACLDHIFLGSKVTGVGAVCKTSITDHEMVMVGISETPRISRRKRLVRKLNFEAFESDLNETDWSDVLSSGNATDAAEKYMKKLHVMTVKHTKLLKVSRSKYALNEWVTPGLIKCMRHRDALHLQAKKEPNNLIIQVTYKRYRNFLTDLLKKLKIQYNGKNLETNKNNPRKLWKTIKDICELKIQMKNSIDLLHIKNNPVESLSECNKYFSSIGQNLASKILKDINKSEQDLARAVSNVRGSAGSFFMTPTDTYEVRTIIGQLNLNSAPGLDSISTKMLRRACNFIIEPLTHIINLSLSSGQFPECWKSAAIIPIYKDGLQTDPSNYRPISLLSVFSKILERVVNLRLTKFLESQNVISHNQFGFRKGRSTEEAANFLIKTVTDAIDHRQKSLGIFLDLSKAFDTVSHYILLRKLEVIGIRGVTLRWFSSYLERRNQIVVVDEHKSNTSYISFGIPQGSILGPTLFSIYMNDLCHLFDDDNNVQVICYADDTAIICTQENWFSVFSAANSAMKIVSNWLGANLLTLNTAKSKYVCFHNTKASSPPTSLSLIIHKYSCDNNKICSCDFLDRVHEVKYLGLILDQKLTFASHIQVLSKRIRKLIHVMKLLRNGASKNVLLLVYKSIAQSLLMYCITVWGGASKSYMIALERAQRSVLKVMFRKPIRFPTYLLYQEAAVLTVRQLYILKVVMMHHKSPLLPQKPSDQRSTKDAGVVRSTTLYDALFVGLTDIIMRS</sequence>
<dbReference type="GeneID" id="128201816"/>
<dbReference type="Gene3D" id="3.60.10.10">
    <property type="entry name" value="Endonuclease/exonuclease/phosphatase"/>
    <property type="match status" value="1"/>
</dbReference>
<keyword evidence="2" id="KW-1185">Reference proteome</keyword>
<gene>
    <name evidence="3" type="primary">LOC128201816</name>
</gene>
<dbReference type="InterPro" id="IPR043502">
    <property type="entry name" value="DNA/RNA_pol_sf"/>
</dbReference>
<protein>
    <submittedName>
        <fullName evidence="3">Uncharacterized protein LOC128201816</fullName>
    </submittedName>
</protein>
<proteinExistence type="predicted"/>
<organism evidence="2 3">
    <name type="scientific">Galleria mellonella</name>
    <name type="common">Greater wax moth</name>
    <dbReference type="NCBI Taxonomy" id="7137"/>
    <lineage>
        <taxon>Eukaryota</taxon>
        <taxon>Metazoa</taxon>
        <taxon>Ecdysozoa</taxon>
        <taxon>Arthropoda</taxon>
        <taxon>Hexapoda</taxon>
        <taxon>Insecta</taxon>
        <taxon>Pterygota</taxon>
        <taxon>Neoptera</taxon>
        <taxon>Endopterygota</taxon>
        <taxon>Lepidoptera</taxon>
        <taxon>Glossata</taxon>
        <taxon>Ditrysia</taxon>
        <taxon>Pyraloidea</taxon>
        <taxon>Pyralidae</taxon>
        <taxon>Galleriinae</taxon>
        <taxon>Galleria</taxon>
    </lineage>
</organism>
<evidence type="ECO:0000259" key="1">
    <source>
        <dbReference type="PROSITE" id="PS50878"/>
    </source>
</evidence>
<dbReference type="SUPFAM" id="SSF56672">
    <property type="entry name" value="DNA/RNA polymerases"/>
    <property type="match status" value="1"/>
</dbReference>
<evidence type="ECO:0000313" key="3">
    <source>
        <dbReference type="RefSeq" id="XP_052755871.1"/>
    </source>
</evidence>
<dbReference type="Proteomes" id="UP001652740">
    <property type="component" value="Unplaced"/>
</dbReference>
<dbReference type="SUPFAM" id="SSF56219">
    <property type="entry name" value="DNase I-like"/>
    <property type="match status" value="1"/>
</dbReference>